<dbReference type="AlphaFoldDB" id="A0A1Q8YB74"/>
<protein>
    <submittedName>
        <fullName evidence="1">Uncharacterized protein</fullName>
    </submittedName>
</protein>
<keyword evidence="2" id="KW-1185">Reference proteome</keyword>
<name>A0A1Q8YB74_9BURK</name>
<accession>A0A1Q8YB74</accession>
<sequence>MNVHKIIALVVQSPNGINRNDLVNQVADFTQSKSPYGAVASLLTDSGNAYGRVFEESEGVISIHSEVKKLIHAHSWYARESLDRKRLVV</sequence>
<dbReference type="STRING" id="81479.RA876_11180"/>
<evidence type="ECO:0000313" key="2">
    <source>
        <dbReference type="Proteomes" id="UP000185911"/>
    </source>
</evidence>
<dbReference type="EMBL" id="MSYM01000017">
    <property type="protein sequence ID" value="OLP05331.1"/>
    <property type="molecule type" value="Genomic_DNA"/>
</dbReference>
<proteinExistence type="predicted"/>
<gene>
    <name evidence="1" type="ORF">BLL52_3456</name>
</gene>
<evidence type="ECO:0000313" key="1">
    <source>
        <dbReference type="EMBL" id="OLP05331.1"/>
    </source>
</evidence>
<comment type="caution">
    <text evidence="1">The sequence shown here is derived from an EMBL/GenBank/DDBJ whole genome shotgun (WGS) entry which is preliminary data.</text>
</comment>
<dbReference type="Proteomes" id="UP000185911">
    <property type="component" value="Unassembled WGS sequence"/>
</dbReference>
<organism evidence="1 2">
    <name type="scientific">Rhodoferax antarcticus ANT.BR</name>
    <dbReference type="NCBI Taxonomy" id="1111071"/>
    <lineage>
        <taxon>Bacteria</taxon>
        <taxon>Pseudomonadati</taxon>
        <taxon>Pseudomonadota</taxon>
        <taxon>Betaproteobacteria</taxon>
        <taxon>Burkholderiales</taxon>
        <taxon>Comamonadaceae</taxon>
        <taxon>Rhodoferax</taxon>
    </lineage>
</organism>
<reference evidence="1 2" key="1">
    <citation type="submission" date="2017-01" db="EMBL/GenBank/DDBJ databases">
        <title>Genome sequence of Rhodoferax antarcticus ANT.BR, a psychrophilic purple nonsulfur bacterium from an Antarctic microbial mat.</title>
        <authorList>
            <person name="Baker J."/>
            <person name="Riester C."/>
            <person name="Skinner B."/>
            <person name="Newell A."/>
            <person name="Swingley W."/>
            <person name="Madigan M."/>
            <person name="Jung D."/>
            <person name="Asao M."/>
            <person name="Chen M."/>
            <person name="Loughlin P."/>
            <person name="Pan H."/>
            <person name="Lin S."/>
            <person name="Li N."/>
            <person name="Shaw J."/>
            <person name="Prado M."/>
            <person name="Sherman C."/>
            <person name="Li X."/>
            <person name="Tang J."/>
            <person name="Blankenship R."/>
            <person name="Zhao T."/>
            <person name="Touchman J."/>
            <person name="Sattley M."/>
        </authorList>
    </citation>
    <scope>NUCLEOTIDE SEQUENCE [LARGE SCALE GENOMIC DNA]</scope>
    <source>
        <strain evidence="1 2">ANT.BR</strain>
    </source>
</reference>